<keyword evidence="3 7" id="KW-0436">Ligase</keyword>
<organism evidence="7 8">
    <name type="scientific">Morella rubra</name>
    <name type="common">Chinese bayberry</name>
    <dbReference type="NCBI Taxonomy" id="262757"/>
    <lineage>
        <taxon>Eukaryota</taxon>
        <taxon>Viridiplantae</taxon>
        <taxon>Streptophyta</taxon>
        <taxon>Embryophyta</taxon>
        <taxon>Tracheophyta</taxon>
        <taxon>Spermatophyta</taxon>
        <taxon>Magnoliopsida</taxon>
        <taxon>eudicotyledons</taxon>
        <taxon>Gunneridae</taxon>
        <taxon>Pentapetalae</taxon>
        <taxon>rosids</taxon>
        <taxon>fabids</taxon>
        <taxon>Fagales</taxon>
        <taxon>Myricaceae</taxon>
        <taxon>Morella</taxon>
    </lineage>
</organism>
<evidence type="ECO:0000256" key="1">
    <source>
        <dbReference type="ARBA" id="ARBA00004514"/>
    </source>
</evidence>
<comment type="similarity">
    <text evidence="2">Belongs to the ATP-dependent AMP-binding enzyme family.</text>
</comment>
<keyword evidence="4" id="KW-0547">Nucleotide-binding</keyword>
<evidence type="ECO:0000259" key="6">
    <source>
        <dbReference type="Pfam" id="PF00501"/>
    </source>
</evidence>
<evidence type="ECO:0000256" key="3">
    <source>
        <dbReference type="ARBA" id="ARBA00022598"/>
    </source>
</evidence>
<reference evidence="7 8" key="1">
    <citation type="journal article" date="2019" name="Plant Biotechnol. J.">
        <title>The red bayberry genome and genetic basis of sex determination.</title>
        <authorList>
            <person name="Jia H.M."/>
            <person name="Jia H.J."/>
            <person name="Cai Q.L."/>
            <person name="Wang Y."/>
            <person name="Zhao H.B."/>
            <person name="Yang W.F."/>
            <person name="Wang G.Y."/>
            <person name="Li Y.H."/>
            <person name="Zhan D.L."/>
            <person name="Shen Y.T."/>
            <person name="Niu Q.F."/>
            <person name="Chang L."/>
            <person name="Qiu J."/>
            <person name="Zhao L."/>
            <person name="Xie H.B."/>
            <person name="Fu W.Y."/>
            <person name="Jin J."/>
            <person name="Li X.W."/>
            <person name="Jiao Y."/>
            <person name="Zhou C.C."/>
            <person name="Tu T."/>
            <person name="Chai C.Y."/>
            <person name="Gao J.L."/>
            <person name="Fan L.J."/>
            <person name="van de Weg E."/>
            <person name="Wang J.Y."/>
            <person name="Gao Z.S."/>
        </authorList>
    </citation>
    <scope>NUCLEOTIDE SEQUENCE [LARGE SCALE GENOMIC DNA]</scope>
    <source>
        <tissue evidence="7">Leaves</tissue>
    </source>
</reference>
<dbReference type="PANTHER" id="PTHR43859:SF7">
    <property type="entry name" value="ACETATE_BUTYRATE--COA LIGASE AAE7, PEROXISOMAL"/>
    <property type="match status" value="1"/>
</dbReference>
<evidence type="ECO:0000256" key="5">
    <source>
        <dbReference type="ARBA" id="ARBA00022840"/>
    </source>
</evidence>
<dbReference type="GO" id="GO:0016874">
    <property type="term" value="F:ligase activity"/>
    <property type="evidence" value="ECO:0007669"/>
    <property type="project" value="UniProtKB-KW"/>
</dbReference>
<dbReference type="Pfam" id="PF00501">
    <property type="entry name" value="AMP-binding"/>
    <property type="match status" value="1"/>
</dbReference>
<name>A0A6A1VPK2_9ROSI</name>
<dbReference type="AlphaFoldDB" id="A0A6A1VPK2"/>
<dbReference type="GO" id="GO:0005829">
    <property type="term" value="C:cytosol"/>
    <property type="evidence" value="ECO:0007669"/>
    <property type="project" value="UniProtKB-SubCell"/>
</dbReference>
<dbReference type="Proteomes" id="UP000516437">
    <property type="component" value="Chromosome 5"/>
</dbReference>
<dbReference type="GO" id="GO:0005524">
    <property type="term" value="F:ATP binding"/>
    <property type="evidence" value="ECO:0007669"/>
    <property type="project" value="UniProtKB-KW"/>
</dbReference>
<gene>
    <name evidence="7" type="ORF">CJ030_MR5G017130</name>
</gene>
<accession>A0A6A1VPK2</accession>
<comment type="subcellular location">
    <subcellularLocation>
        <location evidence="1">Cytoplasm</location>
        <location evidence="1">Cytosol</location>
    </subcellularLocation>
</comment>
<dbReference type="OrthoDB" id="10253115at2759"/>
<evidence type="ECO:0000313" key="7">
    <source>
        <dbReference type="EMBL" id="KAB1213867.1"/>
    </source>
</evidence>
<dbReference type="InterPro" id="IPR042099">
    <property type="entry name" value="ANL_N_sf"/>
</dbReference>
<keyword evidence="5" id="KW-0067">ATP-binding</keyword>
<dbReference type="InterPro" id="IPR000873">
    <property type="entry name" value="AMP-dep_synth/lig_dom"/>
</dbReference>
<evidence type="ECO:0000256" key="2">
    <source>
        <dbReference type="ARBA" id="ARBA00006432"/>
    </source>
</evidence>
<protein>
    <submittedName>
        <fullName evidence="7">Acetate/butyrate--CoA ligase AAE7, peroxisomal</fullName>
    </submittedName>
</protein>
<evidence type="ECO:0000313" key="8">
    <source>
        <dbReference type="Proteomes" id="UP000516437"/>
    </source>
</evidence>
<dbReference type="EMBL" id="RXIC02000023">
    <property type="protein sequence ID" value="KAB1213867.1"/>
    <property type="molecule type" value="Genomic_DNA"/>
</dbReference>
<dbReference type="Gene3D" id="3.40.50.12780">
    <property type="entry name" value="N-terminal domain of ligase-like"/>
    <property type="match status" value="1"/>
</dbReference>
<feature type="domain" description="AMP-dependent synthetase/ligase" evidence="6">
    <location>
        <begin position="29"/>
        <end position="139"/>
    </location>
</feature>
<dbReference type="PANTHER" id="PTHR43859">
    <property type="entry name" value="ACYL-ACTIVATING ENZYME"/>
    <property type="match status" value="1"/>
</dbReference>
<proteinExistence type="inferred from homology"/>
<keyword evidence="8" id="KW-1185">Reference proteome</keyword>
<sequence length="151" mass="16537">MAMSRNVDIDDLPKNAANYTALTPLWFLDRAALVHPARASVVHGARRYTWRDTYERCRRLASALTNHSIGLGKTVAIIAPNTPATYEAHFGVPMAGAVLTTVNIRLNESAIAFLLGHSSAAVVMVDQEYFALAEKALKILAEKNTTYNLHS</sequence>
<dbReference type="SUPFAM" id="SSF56801">
    <property type="entry name" value="Acetyl-CoA synthetase-like"/>
    <property type="match status" value="1"/>
</dbReference>
<evidence type="ECO:0000256" key="4">
    <source>
        <dbReference type="ARBA" id="ARBA00022741"/>
    </source>
</evidence>
<comment type="caution">
    <text evidence="7">The sequence shown here is derived from an EMBL/GenBank/DDBJ whole genome shotgun (WGS) entry which is preliminary data.</text>
</comment>